<dbReference type="OrthoDB" id="9805760at2"/>
<organism evidence="3 4">
    <name type="scientific">Indibacter alkaliphilus (strain CCUG 57479 / KCTC 22604 / LW1)</name>
    <dbReference type="NCBI Taxonomy" id="1189612"/>
    <lineage>
        <taxon>Bacteria</taxon>
        <taxon>Pseudomonadati</taxon>
        <taxon>Bacteroidota</taxon>
        <taxon>Cytophagia</taxon>
        <taxon>Cytophagales</taxon>
        <taxon>Cyclobacteriaceae</taxon>
    </lineage>
</organism>
<dbReference type="Proteomes" id="UP000006073">
    <property type="component" value="Unassembled WGS sequence"/>
</dbReference>
<evidence type="ECO:0000256" key="1">
    <source>
        <dbReference type="SAM" id="SignalP"/>
    </source>
</evidence>
<proteinExistence type="predicted"/>
<dbReference type="AlphaFoldDB" id="S2DW63"/>
<feature type="chain" id="PRO_5004496461" description="Fibrobacter succinogenes major paralogous domain-containing protein" evidence="1">
    <location>
        <begin position="25"/>
        <end position="230"/>
    </location>
</feature>
<dbReference type="EMBL" id="ALWO02000035">
    <property type="protein sequence ID" value="EOZ96336.1"/>
    <property type="molecule type" value="Genomic_DNA"/>
</dbReference>
<comment type="caution">
    <text evidence="3">The sequence shown here is derived from an EMBL/GenBank/DDBJ whole genome shotgun (WGS) entry which is preliminary data.</text>
</comment>
<gene>
    <name evidence="3" type="ORF">A33Q_2457</name>
</gene>
<keyword evidence="1" id="KW-0732">Signal</keyword>
<sequence length="230" mass="25854">MIKNSLTICILIFLFISCSSEDEAQLIDQKESIVKDVEGNEYSVIEIRGRVWLQGNLKVTKFADGTQIPFIEGSSDWQNNEGAAYSWPYGNPNSNGFLGKLYNWEAANCCNICPEGFRLPTRSEFQEIRNYLGEYFLFREGAASNYPPFVLHTSIGAGLRAPDGEFYKSMFGQENVVSTSFWTSELNEINEPIIFLVRNGEDWGIENAILNASAVDPRSGISIKCIDDKK</sequence>
<evidence type="ECO:0000259" key="2">
    <source>
        <dbReference type="Pfam" id="PF09603"/>
    </source>
</evidence>
<protein>
    <recommendedName>
        <fullName evidence="2">Fibrobacter succinogenes major paralogous domain-containing protein</fullName>
    </recommendedName>
</protein>
<dbReference type="STRING" id="1189612.A33Q_2457"/>
<keyword evidence="4" id="KW-1185">Reference proteome</keyword>
<name>S2DW63_INDAL</name>
<dbReference type="PROSITE" id="PS51257">
    <property type="entry name" value="PROKAR_LIPOPROTEIN"/>
    <property type="match status" value="1"/>
</dbReference>
<accession>S2DW63</accession>
<reference evidence="3 4" key="1">
    <citation type="journal article" date="2013" name="Genome Announc.">
        <title>Draft Genome Sequence of Indibacter alkaliphilus Strain LW1T, Isolated from Lonar Lake, a Haloalkaline Lake in the Buldana District of Maharashtra, India.</title>
        <authorList>
            <person name="Singh A."/>
            <person name="Kumar Jangir P."/>
            <person name="Sharma R."/>
            <person name="Singh A."/>
            <person name="Kumar Pinnaka A."/>
            <person name="Shivaji S."/>
        </authorList>
    </citation>
    <scope>NUCLEOTIDE SEQUENCE [LARGE SCALE GENOMIC DNA]</scope>
    <source>
        <strain evidence="4">CCUG 57479 / KCTC 22604 / LW1</strain>
    </source>
</reference>
<dbReference type="NCBIfam" id="TIGR02145">
    <property type="entry name" value="Fib_succ_major"/>
    <property type="match status" value="1"/>
</dbReference>
<evidence type="ECO:0000313" key="3">
    <source>
        <dbReference type="EMBL" id="EOZ96336.1"/>
    </source>
</evidence>
<dbReference type="RefSeq" id="WP_009036463.1">
    <property type="nucleotide sequence ID" value="NZ_ALWO02000035.1"/>
</dbReference>
<dbReference type="InterPro" id="IPR011871">
    <property type="entry name" value="Fib_succ_major"/>
</dbReference>
<feature type="domain" description="Fibrobacter succinogenes major paralogous" evidence="2">
    <location>
        <begin position="45"/>
        <end position="134"/>
    </location>
</feature>
<feature type="signal peptide" evidence="1">
    <location>
        <begin position="1"/>
        <end position="24"/>
    </location>
</feature>
<dbReference type="Pfam" id="PF09603">
    <property type="entry name" value="Fib_succ_major"/>
    <property type="match status" value="1"/>
</dbReference>
<evidence type="ECO:0000313" key="4">
    <source>
        <dbReference type="Proteomes" id="UP000006073"/>
    </source>
</evidence>